<gene>
    <name evidence="4" type="ORF">QNM18_25275</name>
</gene>
<dbReference type="Proteomes" id="UP001231915">
    <property type="component" value="Unassembled WGS sequence"/>
</dbReference>
<keyword evidence="1" id="KW-0229">DNA integration</keyword>
<evidence type="ECO:0000256" key="2">
    <source>
        <dbReference type="ARBA" id="ARBA00023172"/>
    </source>
</evidence>
<evidence type="ECO:0000256" key="1">
    <source>
        <dbReference type="ARBA" id="ARBA00022908"/>
    </source>
</evidence>
<feature type="domain" description="Tyr recombinase" evidence="3">
    <location>
        <begin position="98"/>
        <end position="288"/>
    </location>
</feature>
<organism evidence="4 5">
    <name type="scientific">Pseudoalteromonas obscura</name>
    <dbReference type="NCBI Taxonomy" id="3048491"/>
    <lineage>
        <taxon>Bacteria</taxon>
        <taxon>Pseudomonadati</taxon>
        <taxon>Pseudomonadota</taxon>
        <taxon>Gammaproteobacteria</taxon>
        <taxon>Alteromonadales</taxon>
        <taxon>Pseudoalteromonadaceae</taxon>
        <taxon>Pseudoalteromonas</taxon>
    </lineage>
</organism>
<protein>
    <submittedName>
        <fullName evidence="4">Tyrosine-type recombinase/integrase</fullName>
    </submittedName>
</protein>
<comment type="caution">
    <text evidence="4">The sequence shown here is derived from an EMBL/GenBank/DDBJ whole genome shotgun (WGS) entry which is preliminary data.</text>
</comment>
<evidence type="ECO:0000259" key="3">
    <source>
        <dbReference type="PROSITE" id="PS51898"/>
    </source>
</evidence>
<sequence>MSLNSDKSKETARRVLMAVAMHLGCDDIYHIKWSKIDKNTINNLLIILDKVGLSPDTKSLYLSVIKSVLKEAFLLGQITTLHYERVKSVKRSMGSRIKKHQLISEQNFRQLLQQVDEVKQPTATCLRDKAIFHLLIGCGLRRFELSGLQLAQINHETQHLIVVGKGNKEREIKLHNITYLALKAWLNIHPYRNGPVFVRLTKSGQPYYKMSDTPGLSGHAIYNLCKKYGLISAAQRIPPHSLRRSYATWLYNNGADLKVISVLLGHSSLKTTEIYIKHTQDDIDQAVDANLFSSF</sequence>
<dbReference type="PANTHER" id="PTHR30349:SF64">
    <property type="entry name" value="PROPHAGE INTEGRASE INTD-RELATED"/>
    <property type="match status" value="1"/>
</dbReference>
<dbReference type="PROSITE" id="PS51898">
    <property type="entry name" value="TYR_RECOMBINASE"/>
    <property type="match status" value="1"/>
</dbReference>
<keyword evidence="2" id="KW-0233">DNA recombination</keyword>
<keyword evidence="5" id="KW-1185">Reference proteome</keyword>
<dbReference type="SUPFAM" id="SSF56349">
    <property type="entry name" value="DNA breaking-rejoining enzymes"/>
    <property type="match status" value="1"/>
</dbReference>
<dbReference type="InterPro" id="IPR013762">
    <property type="entry name" value="Integrase-like_cat_sf"/>
</dbReference>
<accession>A0ABT7ETJ4</accession>
<dbReference type="Pfam" id="PF00589">
    <property type="entry name" value="Phage_integrase"/>
    <property type="match status" value="1"/>
</dbReference>
<evidence type="ECO:0000313" key="4">
    <source>
        <dbReference type="EMBL" id="MDK2598371.1"/>
    </source>
</evidence>
<evidence type="ECO:0000313" key="5">
    <source>
        <dbReference type="Proteomes" id="UP001231915"/>
    </source>
</evidence>
<dbReference type="EMBL" id="JASJUT010000017">
    <property type="protein sequence ID" value="MDK2598371.1"/>
    <property type="molecule type" value="Genomic_DNA"/>
</dbReference>
<proteinExistence type="predicted"/>
<dbReference type="InterPro" id="IPR011010">
    <property type="entry name" value="DNA_brk_join_enz"/>
</dbReference>
<dbReference type="InterPro" id="IPR002104">
    <property type="entry name" value="Integrase_catalytic"/>
</dbReference>
<dbReference type="PANTHER" id="PTHR30349">
    <property type="entry name" value="PHAGE INTEGRASE-RELATED"/>
    <property type="match status" value="1"/>
</dbReference>
<dbReference type="Gene3D" id="1.10.443.10">
    <property type="entry name" value="Intergrase catalytic core"/>
    <property type="match status" value="1"/>
</dbReference>
<name>A0ABT7ETJ4_9GAMM</name>
<dbReference type="InterPro" id="IPR050090">
    <property type="entry name" value="Tyrosine_recombinase_XerCD"/>
</dbReference>
<reference evidence="4 5" key="1">
    <citation type="submission" date="2023-05" db="EMBL/GenBank/DDBJ databases">
        <title>Pseudoalteromonas ardens sp. nov., Pseudoalteromonas obscura sp. nov., and Pseudoalteromonas umbrosa sp. nov., isolated from the coral Montipora capitata.</title>
        <authorList>
            <person name="Thomas E.M."/>
            <person name="Smith E.M."/>
            <person name="Papke E."/>
            <person name="Shlafstein M.D."/>
            <person name="Oline D.K."/>
            <person name="Videau P."/>
            <person name="Saw J.H."/>
            <person name="Strangman W.K."/>
            <person name="Ushijima B."/>
        </authorList>
    </citation>
    <scope>NUCLEOTIDE SEQUENCE [LARGE SCALE GENOMIC DNA]</scope>
    <source>
        <strain evidence="4 5">P94</strain>
    </source>
</reference>